<dbReference type="InterPro" id="IPR012336">
    <property type="entry name" value="Thioredoxin-like_fold"/>
</dbReference>
<dbReference type="EMBL" id="DRLF01000299">
    <property type="protein sequence ID" value="HEC06893.1"/>
    <property type="molecule type" value="Genomic_DNA"/>
</dbReference>
<comment type="caution">
    <text evidence="2">The sequence shown here is derived from an EMBL/GenBank/DDBJ whole genome shotgun (WGS) entry which is preliminary data.</text>
</comment>
<dbReference type="InterPro" id="IPR036249">
    <property type="entry name" value="Thioredoxin-like_sf"/>
</dbReference>
<feature type="domain" description="Thioredoxin-like fold" evidence="1">
    <location>
        <begin position="23"/>
        <end position="124"/>
    </location>
</feature>
<proteinExistence type="predicted"/>
<sequence length="141" mass="16091">MLSKPLIQRVRDFAELAKLAAYENRLILLLVSQQECPYCHLIKEEIIRPMILGGDFRDDILIRELFIDAGEKIRDFKGVEREAADFAHGYGVFVTPTLLFLGADGTELEKKMTGINTVEMYWHYLSQSIQDAISKLPEKAS</sequence>
<name>A0A831RZ90_9GAMM</name>
<dbReference type="Gene3D" id="3.40.30.10">
    <property type="entry name" value="Glutaredoxin"/>
    <property type="match status" value="1"/>
</dbReference>
<dbReference type="SUPFAM" id="SSF52833">
    <property type="entry name" value="Thioredoxin-like"/>
    <property type="match status" value="1"/>
</dbReference>
<gene>
    <name evidence="2" type="ORF">ENJ12_08585</name>
</gene>
<reference evidence="2" key="1">
    <citation type="journal article" date="2020" name="mSystems">
        <title>Genome- and Community-Level Interaction Insights into Carbon Utilization and Element Cycling Functions of Hydrothermarchaeota in Hydrothermal Sediment.</title>
        <authorList>
            <person name="Zhou Z."/>
            <person name="Liu Y."/>
            <person name="Xu W."/>
            <person name="Pan J."/>
            <person name="Luo Z.H."/>
            <person name="Li M."/>
        </authorList>
    </citation>
    <scope>NUCLEOTIDE SEQUENCE [LARGE SCALE GENOMIC DNA]</scope>
    <source>
        <strain evidence="2">HyVt-458</strain>
    </source>
</reference>
<evidence type="ECO:0000259" key="1">
    <source>
        <dbReference type="Pfam" id="PF13098"/>
    </source>
</evidence>
<dbReference type="AlphaFoldDB" id="A0A831RZ90"/>
<protein>
    <recommendedName>
        <fullName evidence="1">Thioredoxin-like fold domain-containing protein</fullName>
    </recommendedName>
</protein>
<accession>A0A831RZ90</accession>
<evidence type="ECO:0000313" key="2">
    <source>
        <dbReference type="EMBL" id="HEC06893.1"/>
    </source>
</evidence>
<dbReference type="Pfam" id="PF13098">
    <property type="entry name" value="Thioredoxin_2"/>
    <property type="match status" value="1"/>
</dbReference>
<dbReference type="Proteomes" id="UP000886339">
    <property type="component" value="Unassembled WGS sequence"/>
</dbReference>
<organism evidence="2">
    <name type="scientific">Thiolapillus brandeum</name>
    <dbReference type="NCBI Taxonomy" id="1076588"/>
    <lineage>
        <taxon>Bacteria</taxon>
        <taxon>Pseudomonadati</taxon>
        <taxon>Pseudomonadota</taxon>
        <taxon>Gammaproteobacteria</taxon>
        <taxon>Chromatiales</taxon>
        <taxon>Sedimenticolaceae</taxon>
        <taxon>Thiolapillus</taxon>
    </lineage>
</organism>